<evidence type="ECO:0000256" key="9">
    <source>
        <dbReference type="RuleBase" id="RU003346"/>
    </source>
</evidence>
<evidence type="ECO:0000256" key="7">
    <source>
        <dbReference type="ARBA" id="ARBA00023136"/>
    </source>
</evidence>
<accession>A0A6L5BAE0</accession>
<dbReference type="InterPro" id="IPR003663">
    <property type="entry name" value="Sugar/inositol_transpt"/>
</dbReference>
<dbReference type="NCBIfam" id="TIGR00879">
    <property type="entry name" value="SP"/>
    <property type="match status" value="1"/>
</dbReference>
<feature type="domain" description="Major facilitator superfamily (MFS) profile" evidence="11">
    <location>
        <begin position="53"/>
        <end position="472"/>
    </location>
</feature>
<comment type="similarity">
    <text evidence="2 9">Belongs to the major facilitator superfamily. Sugar transporter (TC 2.A.1.1) family.</text>
</comment>
<dbReference type="AlphaFoldDB" id="A0A6L5BAE0"/>
<keyword evidence="4" id="KW-0762">Sugar transport</keyword>
<organism evidence="12 13">
    <name type="scientific">Apium graveolens</name>
    <name type="common">Celery</name>
    <dbReference type="NCBI Taxonomy" id="4045"/>
    <lineage>
        <taxon>Eukaryota</taxon>
        <taxon>Viridiplantae</taxon>
        <taxon>Streptophyta</taxon>
        <taxon>Embryophyta</taxon>
        <taxon>Tracheophyta</taxon>
        <taxon>Spermatophyta</taxon>
        <taxon>Magnoliopsida</taxon>
        <taxon>eudicotyledons</taxon>
        <taxon>Gunneridae</taxon>
        <taxon>Pentapetalae</taxon>
        <taxon>asterids</taxon>
        <taxon>campanulids</taxon>
        <taxon>Apiales</taxon>
        <taxon>Apiaceae</taxon>
        <taxon>Apioideae</taxon>
        <taxon>apioid superclade</taxon>
        <taxon>Apieae</taxon>
        <taxon>Apium</taxon>
    </lineage>
</organism>
<proteinExistence type="inferred from homology"/>
<dbReference type="Proteomes" id="UP000593563">
    <property type="component" value="Unassembled WGS sequence"/>
</dbReference>
<protein>
    <recommendedName>
        <fullName evidence="11">Major facilitator superfamily (MFS) profile domain-containing protein</fullName>
    </recommendedName>
</protein>
<dbReference type="SUPFAM" id="SSF103473">
    <property type="entry name" value="MFS general substrate transporter"/>
    <property type="match status" value="1"/>
</dbReference>
<feature type="transmembrane region" description="Helical" evidence="10">
    <location>
        <begin position="382"/>
        <end position="407"/>
    </location>
</feature>
<evidence type="ECO:0000256" key="2">
    <source>
        <dbReference type="ARBA" id="ARBA00010992"/>
    </source>
</evidence>
<dbReference type="GO" id="GO:0051119">
    <property type="term" value="F:sugar transmembrane transporter activity"/>
    <property type="evidence" value="ECO:0007669"/>
    <property type="project" value="InterPro"/>
</dbReference>
<feature type="transmembrane region" description="Helical" evidence="10">
    <location>
        <begin position="149"/>
        <end position="169"/>
    </location>
</feature>
<feature type="transmembrane region" description="Helical" evidence="10">
    <location>
        <begin position="419"/>
        <end position="438"/>
    </location>
</feature>
<evidence type="ECO:0000313" key="12">
    <source>
        <dbReference type="EMBL" id="KAF1002450.1"/>
    </source>
</evidence>
<keyword evidence="3 9" id="KW-0813">Transport</keyword>
<evidence type="ECO:0000256" key="8">
    <source>
        <dbReference type="ARBA" id="ARBA00044504"/>
    </source>
</evidence>
<feature type="transmembrane region" description="Helical" evidence="10">
    <location>
        <begin position="282"/>
        <end position="304"/>
    </location>
</feature>
<evidence type="ECO:0000256" key="5">
    <source>
        <dbReference type="ARBA" id="ARBA00022692"/>
    </source>
</evidence>
<feature type="transmembrane region" description="Helical" evidence="10">
    <location>
        <begin position="48"/>
        <end position="74"/>
    </location>
</feature>
<feature type="transmembrane region" description="Helical" evidence="10">
    <location>
        <begin position="324"/>
        <end position="341"/>
    </location>
</feature>
<dbReference type="EMBL" id="WRXP01001167">
    <property type="protein sequence ID" value="KAF1002450.1"/>
    <property type="molecule type" value="Genomic_DNA"/>
</dbReference>
<dbReference type="Gene3D" id="1.20.1250.20">
    <property type="entry name" value="MFS general substrate transporter like domains"/>
    <property type="match status" value="1"/>
</dbReference>
<keyword evidence="5 10" id="KW-0812">Transmembrane</keyword>
<dbReference type="PROSITE" id="PS00216">
    <property type="entry name" value="SUGAR_TRANSPORT_1"/>
    <property type="match status" value="1"/>
</dbReference>
<dbReference type="InterPro" id="IPR020846">
    <property type="entry name" value="MFS_dom"/>
</dbReference>
<evidence type="ECO:0000256" key="3">
    <source>
        <dbReference type="ARBA" id="ARBA00022448"/>
    </source>
</evidence>
<evidence type="ECO:0000259" key="11">
    <source>
        <dbReference type="PROSITE" id="PS50850"/>
    </source>
</evidence>
<feature type="transmembrane region" description="Helical" evidence="10">
    <location>
        <begin position="450"/>
        <end position="468"/>
    </location>
</feature>
<dbReference type="PRINTS" id="PR00171">
    <property type="entry name" value="SUGRTRNSPORT"/>
</dbReference>
<dbReference type="Pfam" id="PF00083">
    <property type="entry name" value="Sugar_tr"/>
    <property type="match status" value="1"/>
</dbReference>
<keyword evidence="7 10" id="KW-0472">Membrane</keyword>
<evidence type="ECO:0000256" key="10">
    <source>
        <dbReference type="SAM" id="Phobius"/>
    </source>
</evidence>
<feature type="transmembrane region" description="Helical" evidence="10">
    <location>
        <begin position="348"/>
        <end position="370"/>
    </location>
</feature>
<dbReference type="GO" id="GO:0016020">
    <property type="term" value="C:membrane"/>
    <property type="evidence" value="ECO:0007669"/>
    <property type="project" value="UniProtKB-SubCell"/>
</dbReference>
<dbReference type="PANTHER" id="PTHR48021">
    <property type="match status" value="1"/>
</dbReference>
<evidence type="ECO:0000313" key="13">
    <source>
        <dbReference type="Proteomes" id="UP000593563"/>
    </source>
</evidence>
<keyword evidence="6 10" id="KW-1133">Transmembrane helix</keyword>
<evidence type="ECO:0000256" key="4">
    <source>
        <dbReference type="ARBA" id="ARBA00022597"/>
    </source>
</evidence>
<dbReference type="PROSITE" id="PS50850">
    <property type="entry name" value="MFS"/>
    <property type="match status" value="1"/>
</dbReference>
<comment type="subcellular location">
    <subcellularLocation>
        <location evidence="1">Membrane</location>
        <topology evidence="1">Multi-pass membrane protein</topology>
    </subcellularLocation>
</comment>
<dbReference type="InterPro" id="IPR036259">
    <property type="entry name" value="MFS_trans_sf"/>
</dbReference>
<evidence type="ECO:0000256" key="1">
    <source>
        <dbReference type="ARBA" id="ARBA00004141"/>
    </source>
</evidence>
<sequence>MATKQNAKVAENNDQVEIRVPLLEKAKVAFEDDFVVKYRSGKNKGHQWILYLTTFVTVCGSFAFGSCIGFSSPIQSAITEDLNLTIAQFSLFGSILNFGAMIGAITSGRMADFTGRKGAMRVASSFCTAGWLAIYFAEGPLPLNFGRLATGFGMGVYSYVIPVFIAEIAPKHLRGALTTTSQLMIICGISFSFIVGTVITWRTLALTGIIPCAVLLLGLLIIPESPRWLAKYGDHGKFLMALQRLRGKEADISDEAAEIEDYIRKLEKLPQSKLMDLFQRRYLRSIIIGVGLMFTQQLGGINGVCFYVRDVFESAGFPSDTGTIIYACLQVAVTALGALVIDRAGRKPLLLVSASGLVVGCILTGLSFYLKTYEIALNVIPALAVSGILVYIGSFSIGMGAVPWVIMSEIFPLDIKGSAGSLATLANWSTSWAVSYTFNFLISWSSYGTYIIYGTINAISILFIILVVPETKGKTLEEIQTAINAS</sequence>
<dbReference type="InterPro" id="IPR005828">
    <property type="entry name" value="MFS_sugar_transport-like"/>
</dbReference>
<comment type="similarity">
    <text evidence="8">Belongs to the major facilitator superfamily. Phosphate:H(+) symporter (TC 2.A.1.9) family.</text>
</comment>
<dbReference type="CDD" id="cd17358">
    <property type="entry name" value="MFS_GLUT6_8_Class3_like"/>
    <property type="match status" value="1"/>
</dbReference>
<feature type="transmembrane region" description="Helical" evidence="10">
    <location>
        <begin position="86"/>
        <end position="106"/>
    </location>
</feature>
<name>A0A6L5BAE0_APIGR</name>
<gene>
    <name evidence="12" type="ORF">AG4045_018329</name>
</gene>
<evidence type="ECO:0000256" key="6">
    <source>
        <dbReference type="ARBA" id="ARBA00022989"/>
    </source>
</evidence>
<keyword evidence="13" id="KW-1185">Reference proteome</keyword>
<comment type="caution">
    <text evidence="12">The sequence shown here is derived from an EMBL/GenBank/DDBJ whole genome shotgun (WGS) entry which is preliminary data.</text>
</comment>
<feature type="transmembrane region" description="Helical" evidence="10">
    <location>
        <begin position="181"/>
        <end position="199"/>
    </location>
</feature>
<dbReference type="InterPro" id="IPR005829">
    <property type="entry name" value="Sugar_transporter_CS"/>
</dbReference>
<feature type="transmembrane region" description="Helical" evidence="10">
    <location>
        <begin position="205"/>
        <end position="222"/>
    </location>
</feature>
<feature type="transmembrane region" description="Helical" evidence="10">
    <location>
        <begin position="118"/>
        <end position="137"/>
    </location>
</feature>
<dbReference type="InterPro" id="IPR044775">
    <property type="entry name" value="MFS_ERD6/Tret1-like"/>
</dbReference>
<dbReference type="FunFam" id="1.20.1250.20:FF:000043">
    <property type="entry name" value="sugar transporter ERD6-like 6"/>
    <property type="match status" value="1"/>
</dbReference>
<dbReference type="InterPro" id="IPR050549">
    <property type="entry name" value="MFS_Trehalose_Transporter"/>
</dbReference>
<dbReference type="PANTHER" id="PTHR48021:SF13">
    <property type="entry name" value="SUGAR TRANSPORTER ERD6-LIKE 7"/>
    <property type="match status" value="1"/>
</dbReference>
<reference evidence="12" key="1">
    <citation type="submission" date="2020-01" db="EMBL/GenBank/DDBJ databases">
        <title>The Celery Genome Sequence Reveals Sequential Paleo-tetraploidization, Resistance Gene Elimination, Karyotype Evolution, and Functional Innovation in Apiales.</title>
        <authorList>
            <person name="Song X."/>
        </authorList>
    </citation>
    <scope>NUCLEOTIDE SEQUENCE</scope>
    <source>
        <tissue evidence="12">Leaf</tissue>
    </source>
</reference>